<dbReference type="InterPro" id="IPR001352">
    <property type="entry name" value="RNase_HII/HIII"/>
</dbReference>
<comment type="cofactor">
    <cofactor evidence="12">
        <name>Mn(2+)</name>
        <dbReference type="ChEBI" id="CHEBI:29035"/>
    </cofactor>
    <cofactor evidence="12">
        <name>Mg(2+)</name>
        <dbReference type="ChEBI" id="CHEBI:18420"/>
    </cofactor>
    <text evidence="12">Manganese or magnesium. Binds 1 divalent metal ion per monomer in the absence of substrate. May bind a second metal ion after substrate binding.</text>
</comment>
<keyword evidence="7 12" id="KW-0540">Nuclease</keyword>
<dbReference type="Gene3D" id="3.30.420.10">
    <property type="entry name" value="Ribonuclease H-like superfamily/Ribonuclease H"/>
    <property type="match status" value="1"/>
</dbReference>
<evidence type="ECO:0000256" key="10">
    <source>
        <dbReference type="ARBA" id="ARBA00022801"/>
    </source>
</evidence>
<evidence type="ECO:0000256" key="3">
    <source>
        <dbReference type="ARBA" id="ARBA00004065"/>
    </source>
</evidence>
<organism evidence="15">
    <name type="scientific">uncultured Chthoniobacterales bacterium</name>
    <dbReference type="NCBI Taxonomy" id="1836801"/>
    <lineage>
        <taxon>Bacteria</taxon>
        <taxon>Pseudomonadati</taxon>
        <taxon>Verrucomicrobiota</taxon>
        <taxon>Spartobacteria</taxon>
        <taxon>Chthoniobacterales</taxon>
        <taxon>environmental samples</taxon>
    </lineage>
</organism>
<accession>A0A6J4GZP5</accession>
<dbReference type="GO" id="GO:0004523">
    <property type="term" value="F:RNA-DNA hybrid ribonuclease activity"/>
    <property type="evidence" value="ECO:0007669"/>
    <property type="project" value="UniProtKB-UniRule"/>
</dbReference>
<dbReference type="GO" id="GO:0003723">
    <property type="term" value="F:RNA binding"/>
    <property type="evidence" value="ECO:0007669"/>
    <property type="project" value="UniProtKB-UniRule"/>
</dbReference>
<dbReference type="GO" id="GO:0032299">
    <property type="term" value="C:ribonuclease H2 complex"/>
    <property type="evidence" value="ECO:0007669"/>
    <property type="project" value="TreeGrafter"/>
</dbReference>
<keyword evidence="10 12" id="KW-0378">Hydrolase</keyword>
<dbReference type="InterPro" id="IPR012337">
    <property type="entry name" value="RNaseH-like_sf"/>
</dbReference>
<dbReference type="EMBL" id="CADCTA010000002">
    <property type="protein sequence ID" value="CAA9211165.1"/>
    <property type="molecule type" value="Genomic_DNA"/>
</dbReference>
<evidence type="ECO:0000256" key="4">
    <source>
        <dbReference type="ARBA" id="ARBA00004496"/>
    </source>
</evidence>
<keyword evidence="8 12" id="KW-0479">Metal-binding</keyword>
<evidence type="ECO:0000256" key="12">
    <source>
        <dbReference type="PROSITE-ProRule" id="PRU01319"/>
    </source>
</evidence>
<comment type="similarity">
    <text evidence="5">Belongs to the RNase HII family. RnhC subfamily.</text>
</comment>
<dbReference type="PANTHER" id="PTHR10954:SF23">
    <property type="entry name" value="RIBONUCLEASE"/>
    <property type="match status" value="1"/>
</dbReference>
<proteinExistence type="inferred from homology"/>
<sequence length="315" mass="35025">MTSYTHALTPEQATKLRALVDELGFKFAPRPYTLFFAQKDKLSIAVYEKGPKVLLQGKGIEEFVQFQLEPNILEEAKLGYEEVHSPEMFEPHFGVDESGKGDFFGPLVIAGVYVDRGIARKFMEAGIQDSKRIGSDARIHALADTIRHTQGAVLDSVVIGPEKYNQLYEKFGNLNRLLGWGHARVIENLLGKRTDCPRALSDKFADASIIERALGERGRAIQLDQRTKAESDLAVAAASIIAREEFINWLDRKGKALGVKLGRGVSAAVKEVARQLVEKNGPEVLRQVGKVHFRTAHEVAPHGYAAPPERTAWRR</sequence>
<reference evidence="15" key="1">
    <citation type="submission" date="2020-02" db="EMBL/GenBank/DDBJ databases">
        <authorList>
            <person name="Meier V. D."/>
        </authorList>
    </citation>
    <scope>NUCLEOTIDE SEQUENCE</scope>
    <source>
        <strain evidence="15">AVDCRST_MAG42</strain>
    </source>
</reference>
<dbReference type="GO" id="GO:0006298">
    <property type="term" value="P:mismatch repair"/>
    <property type="evidence" value="ECO:0007669"/>
    <property type="project" value="TreeGrafter"/>
</dbReference>
<evidence type="ECO:0000256" key="13">
    <source>
        <dbReference type="RuleBase" id="RU003515"/>
    </source>
</evidence>
<evidence type="ECO:0000259" key="14">
    <source>
        <dbReference type="PROSITE" id="PS51975"/>
    </source>
</evidence>
<dbReference type="InterPro" id="IPR004641">
    <property type="entry name" value="RNase_HIII"/>
</dbReference>
<comment type="function">
    <text evidence="3 13">Endonuclease that specifically degrades the RNA of RNA-DNA hybrids.</text>
</comment>
<evidence type="ECO:0000256" key="8">
    <source>
        <dbReference type="ARBA" id="ARBA00022723"/>
    </source>
</evidence>
<keyword evidence="6" id="KW-0963">Cytoplasm</keyword>
<feature type="binding site" evidence="12">
    <location>
        <position position="202"/>
    </location>
    <ligand>
        <name>a divalent metal cation</name>
        <dbReference type="ChEBI" id="CHEBI:60240"/>
    </ligand>
</feature>
<protein>
    <recommendedName>
        <fullName evidence="13">Ribonuclease</fullName>
        <ecNumber evidence="13">3.1.26.4</ecNumber>
    </recommendedName>
</protein>
<keyword evidence="11" id="KW-0460">Magnesium</keyword>
<evidence type="ECO:0000256" key="7">
    <source>
        <dbReference type="ARBA" id="ARBA00022722"/>
    </source>
</evidence>
<dbReference type="PROSITE" id="PS51975">
    <property type="entry name" value="RNASE_H_2"/>
    <property type="match status" value="1"/>
</dbReference>
<gene>
    <name evidence="15" type="ORF">AVDCRST_MAG42-80</name>
</gene>
<feature type="domain" description="RNase H type-2" evidence="14">
    <location>
        <begin position="90"/>
        <end position="305"/>
    </location>
</feature>
<dbReference type="InterPro" id="IPR024567">
    <property type="entry name" value="RNase_HII/HIII_dom"/>
</dbReference>
<comment type="catalytic activity">
    <reaction evidence="1 12 13">
        <text>Endonucleolytic cleavage to 5'-phosphomonoester.</text>
        <dbReference type="EC" id="3.1.26.4"/>
    </reaction>
</comment>
<dbReference type="GO" id="GO:0043137">
    <property type="term" value="P:DNA replication, removal of RNA primer"/>
    <property type="evidence" value="ECO:0007669"/>
    <property type="project" value="TreeGrafter"/>
</dbReference>
<keyword evidence="9 12" id="KW-0255">Endonuclease</keyword>
<dbReference type="CDD" id="cd06590">
    <property type="entry name" value="RNase_HII_bacteria_HIII_like"/>
    <property type="match status" value="1"/>
</dbReference>
<dbReference type="SUPFAM" id="SSF53098">
    <property type="entry name" value="Ribonuclease H-like"/>
    <property type="match status" value="1"/>
</dbReference>
<comment type="cofactor">
    <cofactor evidence="2">
        <name>Mg(2+)</name>
        <dbReference type="ChEBI" id="CHEBI:18420"/>
    </cofactor>
</comment>
<dbReference type="Gene3D" id="3.30.310.10">
    <property type="entry name" value="TATA-Binding Protein"/>
    <property type="match status" value="1"/>
</dbReference>
<feature type="binding site" evidence="12">
    <location>
        <position position="96"/>
    </location>
    <ligand>
        <name>a divalent metal cation</name>
        <dbReference type="ChEBI" id="CHEBI:60240"/>
    </ligand>
</feature>
<dbReference type="Pfam" id="PF01351">
    <property type="entry name" value="RNase_HII"/>
    <property type="match status" value="1"/>
</dbReference>
<evidence type="ECO:0000256" key="2">
    <source>
        <dbReference type="ARBA" id="ARBA00001946"/>
    </source>
</evidence>
<evidence type="ECO:0000256" key="6">
    <source>
        <dbReference type="ARBA" id="ARBA00022490"/>
    </source>
</evidence>
<dbReference type="AlphaFoldDB" id="A0A6J4GZP5"/>
<name>A0A6J4GZP5_9BACT</name>
<dbReference type="InterPro" id="IPR036397">
    <property type="entry name" value="RNaseH_sf"/>
</dbReference>
<dbReference type="InterPro" id="IPR012295">
    <property type="entry name" value="TBP_dom_sf"/>
</dbReference>
<evidence type="ECO:0000256" key="1">
    <source>
        <dbReference type="ARBA" id="ARBA00000077"/>
    </source>
</evidence>
<evidence type="ECO:0000313" key="15">
    <source>
        <dbReference type="EMBL" id="CAA9211165.1"/>
    </source>
</evidence>
<dbReference type="EC" id="3.1.26.4" evidence="13"/>
<evidence type="ECO:0000256" key="11">
    <source>
        <dbReference type="ARBA" id="ARBA00022842"/>
    </source>
</evidence>
<evidence type="ECO:0000256" key="5">
    <source>
        <dbReference type="ARBA" id="ARBA00008378"/>
    </source>
</evidence>
<dbReference type="GO" id="GO:0046872">
    <property type="term" value="F:metal ion binding"/>
    <property type="evidence" value="ECO:0007669"/>
    <property type="project" value="UniProtKB-KW"/>
</dbReference>
<dbReference type="PANTHER" id="PTHR10954">
    <property type="entry name" value="RIBONUCLEASE H2 SUBUNIT A"/>
    <property type="match status" value="1"/>
</dbReference>
<feature type="binding site" evidence="12">
    <location>
        <position position="97"/>
    </location>
    <ligand>
        <name>a divalent metal cation</name>
        <dbReference type="ChEBI" id="CHEBI:60240"/>
    </ligand>
</feature>
<dbReference type="GO" id="GO:0005737">
    <property type="term" value="C:cytoplasm"/>
    <property type="evidence" value="ECO:0007669"/>
    <property type="project" value="UniProtKB-SubCell"/>
</dbReference>
<dbReference type="NCBIfam" id="TIGR00716">
    <property type="entry name" value="rnhC"/>
    <property type="match status" value="1"/>
</dbReference>
<comment type="subcellular location">
    <subcellularLocation>
        <location evidence="4">Cytoplasm</location>
    </subcellularLocation>
</comment>
<evidence type="ECO:0000256" key="9">
    <source>
        <dbReference type="ARBA" id="ARBA00022759"/>
    </source>
</evidence>